<dbReference type="GO" id="GO:0016787">
    <property type="term" value="F:hydrolase activity"/>
    <property type="evidence" value="ECO:0007669"/>
    <property type="project" value="UniProtKB-KW"/>
</dbReference>
<feature type="domain" description="Fumarylacetoacetase-like C-terminal" evidence="3">
    <location>
        <begin position="123"/>
        <end position="398"/>
    </location>
</feature>
<evidence type="ECO:0000313" key="4">
    <source>
        <dbReference type="EMBL" id="MBW8190351.1"/>
    </source>
</evidence>
<comment type="similarity">
    <text evidence="1">Belongs to the FAH family.</text>
</comment>
<organism evidence="4 5">
    <name type="scientific">Neiella holothuriorum</name>
    <dbReference type="NCBI Taxonomy" id="2870530"/>
    <lineage>
        <taxon>Bacteria</taxon>
        <taxon>Pseudomonadati</taxon>
        <taxon>Pseudomonadota</taxon>
        <taxon>Gammaproteobacteria</taxon>
        <taxon>Alteromonadales</taxon>
        <taxon>Echinimonadaceae</taxon>
        <taxon>Neiella</taxon>
    </lineage>
</organism>
<evidence type="ECO:0000256" key="2">
    <source>
        <dbReference type="ARBA" id="ARBA00022723"/>
    </source>
</evidence>
<dbReference type="InterPro" id="IPR036663">
    <property type="entry name" value="Fumarylacetoacetase_C_sf"/>
</dbReference>
<evidence type="ECO:0000256" key="1">
    <source>
        <dbReference type="ARBA" id="ARBA00010211"/>
    </source>
</evidence>
<sequence>MARYSYVLPVISFFFITDAVAAVKLARFISHDAPFEQQACLGYVTQHSQGIPREIANLGSIDGKFCQPLGVSVAPELINEALQRGDDLPSLSREIISESEQAERILPPIQYSKEQLVNGERLIIGVGFNYVEHLEETGDYSGTSPLLLFSKPVFPTGPYTPVKVGSSDQLLLDYEVELAMITLTDIDLSNPPTPNELYPNVAFALANDLSDRVPIITNPEFGYTQGKSEPGYLPLGPWLRLGREGFADEQGNWQIDSSISLGVTKAESGEFILEQDASLTQMRFDPYQIIQIMAKRHDAQDNICMRDADGQPHWVLPQNGIIPAGSILLTGTAGGTAIQAPSLWKKIGLFFKAGFSIDNARNVFLNEQIVDRNRLGYLQHQDMVSANIQGLGQQVFEVQVLAQDNIQNRTLPSPICQ</sequence>
<keyword evidence="2" id="KW-0479">Metal-binding</keyword>
<protein>
    <submittedName>
        <fullName evidence="4">Fumarylacetoacetate hydrolase family protein</fullName>
    </submittedName>
</protein>
<comment type="caution">
    <text evidence="4">The sequence shown here is derived from an EMBL/GenBank/DDBJ whole genome shotgun (WGS) entry which is preliminary data.</text>
</comment>
<dbReference type="Pfam" id="PF01557">
    <property type="entry name" value="FAA_hydrolase"/>
    <property type="match status" value="1"/>
</dbReference>
<name>A0ABS7EDF5_9GAMM</name>
<dbReference type="InterPro" id="IPR051121">
    <property type="entry name" value="FAH"/>
</dbReference>
<dbReference type="EMBL" id="JAHZSS010000003">
    <property type="protein sequence ID" value="MBW8190351.1"/>
    <property type="molecule type" value="Genomic_DNA"/>
</dbReference>
<dbReference type="Proteomes" id="UP001166251">
    <property type="component" value="Unassembled WGS sequence"/>
</dbReference>
<dbReference type="PANTHER" id="PTHR42796:SF4">
    <property type="entry name" value="FUMARYLACETOACETATE HYDROLASE DOMAIN-CONTAINING PROTEIN 2A"/>
    <property type="match status" value="1"/>
</dbReference>
<dbReference type="InterPro" id="IPR011234">
    <property type="entry name" value="Fumarylacetoacetase-like_C"/>
</dbReference>
<evidence type="ECO:0000259" key="3">
    <source>
        <dbReference type="Pfam" id="PF01557"/>
    </source>
</evidence>
<keyword evidence="5" id="KW-1185">Reference proteome</keyword>
<dbReference type="PANTHER" id="PTHR42796">
    <property type="entry name" value="FUMARYLACETOACETATE HYDROLASE DOMAIN-CONTAINING PROTEIN 2A-RELATED"/>
    <property type="match status" value="1"/>
</dbReference>
<dbReference type="RefSeq" id="WP_220103024.1">
    <property type="nucleotide sequence ID" value="NZ_JAHZSS010000003.1"/>
</dbReference>
<proteinExistence type="inferred from homology"/>
<keyword evidence="4" id="KW-0378">Hydrolase</keyword>
<dbReference type="Gene3D" id="3.90.850.10">
    <property type="entry name" value="Fumarylacetoacetase-like, C-terminal domain"/>
    <property type="match status" value="1"/>
</dbReference>
<accession>A0ABS7EDF5</accession>
<reference evidence="4" key="1">
    <citation type="submission" date="2021-07" db="EMBL/GenBank/DDBJ databases">
        <title>Neiella marina sp. nov., isolated from the intestinal content of sea cucumber Apostichopus japonicus.</title>
        <authorList>
            <person name="Bai X."/>
        </authorList>
    </citation>
    <scope>NUCLEOTIDE SEQUENCE</scope>
    <source>
        <strain evidence="4">126</strain>
    </source>
</reference>
<gene>
    <name evidence="4" type="ORF">K0504_04820</name>
</gene>
<dbReference type="SUPFAM" id="SSF56529">
    <property type="entry name" value="FAH"/>
    <property type="match status" value="1"/>
</dbReference>
<evidence type="ECO:0000313" key="5">
    <source>
        <dbReference type="Proteomes" id="UP001166251"/>
    </source>
</evidence>